<protein>
    <submittedName>
        <fullName evidence="2">Uncharacterized protein</fullName>
    </submittedName>
</protein>
<sequence>MFGPTEGSFILSTPGDVSHRNIPPAMALQLSDVKVLRTAVLDEHKRWFMYFQTPDGAHTYRSSMSFNEQYDPGPYGWLTSTLASQSRSWPAVSASLGPDDSLFIAMASGECSFAPGLPPTTAKAVRRVRAGQTLQVAQGVHDAHVILHGRRKTSWSLGDGYPVLADILEKVRGRYHVSFVALNPWKHDEFFLMLEDKVCFFHAAPAIHANVVAALSAAGIPANVVRRDGTQGLRSGMDKSMNTRMSEDRNSYGDGRPSGKISSSTRAATTTTTTVCAAGIGVDRDELCGAIETAIMGYNFMNLAGGAAPVTAAAGCSVM</sequence>
<evidence type="ECO:0000256" key="1">
    <source>
        <dbReference type="SAM" id="MobiDB-lite"/>
    </source>
</evidence>
<proteinExistence type="predicted"/>
<dbReference type="OrthoDB" id="4764735at2759"/>
<dbReference type="AlphaFoldDB" id="A0A2C5X0T8"/>
<accession>A0A2C5X0T8</accession>
<reference evidence="2 3" key="2">
    <citation type="journal article" date="2013" name="IMA Fungus">
        <title>IMA Genome-F 1: Ceratocystis fimbriata: Draft nuclear genome sequence for the plant pathogen, Ceratocystis fimbriata.</title>
        <authorList>
            <person name="Wilken P.M."/>
            <person name="Steenkamp E.T."/>
            <person name="Wingfield M.J."/>
            <person name="de Beer Z.W."/>
            <person name="Wingfield B.D."/>
        </authorList>
    </citation>
    <scope>NUCLEOTIDE SEQUENCE [LARGE SCALE GENOMIC DNA]</scope>
    <source>
        <strain evidence="2 3">CBS 114723</strain>
    </source>
</reference>
<evidence type="ECO:0000313" key="2">
    <source>
        <dbReference type="EMBL" id="PHH51484.1"/>
    </source>
</evidence>
<comment type="caution">
    <text evidence="2">The sequence shown here is derived from an EMBL/GenBank/DDBJ whole genome shotgun (WGS) entry which is preliminary data.</text>
</comment>
<dbReference type="STRING" id="1035309.A0A2C5X0T8"/>
<keyword evidence="3" id="KW-1185">Reference proteome</keyword>
<reference evidence="2 3" key="1">
    <citation type="journal article" date="2013" name="Fungal Biol.">
        <title>Analysis of microsatellite markers in the genome of the plant pathogen Ceratocystis fimbriata.</title>
        <authorList>
            <person name="Simpson M.C."/>
            <person name="Wilken P.M."/>
            <person name="Coetzee M.P."/>
            <person name="Wingfield M.J."/>
            <person name="Wingfield B.D."/>
        </authorList>
    </citation>
    <scope>NUCLEOTIDE SEQUENCE [LARGE SCALE GENOMIC DNA]</scope>
    <source>
        <strain evidence="2 3">CBS 114723</strain>
    </source>
</reference>
<dbReference type="Proteomes" id="UP000222788">
    <property type="component" value="Unassembled WGS sequence"/>
</dbReference>
<dbReference type="EMBL" id="APWK03000092">
    <property type="protein sequence ID" value="PHH51484.1"/>
    <property type="molecule type" value="Genomic_DNA"/>
</dbReference>
<organism evidence="2 3">
    <name type="scientific">Ceratocystis fimbriata CBS 114723</name>
    <dbReference type="NCBI Taxonomy" id="1035309"/>
    <lineage>
        <taxon>Eukaryota</taxon>
        <taxon>Fungi</taxon>
        <taxon>Dikarya</taxon>
        <taxon>Ascomycota</taxon>
        <taxon>Pezizomycotina</taxon>
        <taxon>Sordariomycetes</taxon>
        <taxon>Hypocreomycetidae</taxon>
        <taxon>Microascales</taxon>
        <taxon>Ceratocystidaceae</taxon>
        <taxon>Ceratocystis</taxon>
    </lineage>
</organism>
<feature type="region of interest" description="Disordered" evidence="1">
    <location>
        <begin position="231"/>
        <end position="266"/>
    </location>
</feature>
<evidence type="ECO:0000313" key="3">
    <source>
        <dbReference type="Proteomes" id="UP000222788"/>
    </source>
</evidence>
<gene>
    <name evidence="2" type="ORF">CFIMG_000186RA</name>
</gene>
<name>A0A2C5X0T8_9PEZI</name>